<keyword evidence="4 9" id="KW-0560">Oxidoreductase</keyword>
<dbReference type="Gene3D" id="2.30.110.10">
    <property type="entry name" value="Electron Transport, Fmn-binding Protein, Chain A"/>
    <property type="match status" value="1"/>
</dbReference>
<dbReference type="PIRSF" id="PIRSF000190">
    <property type="entry name" value="Pyd_amn-ph_oxd"/>
    <property type="match status" value="1"/>
</dbReference>
<feature type="binding site" evidence="6">
    <location>
        <position position="107"/>
    </location>
    <ligand>
        <name>FMN</name>
        <dbReference type="ChEBI" id="CHEBI:58210"/>
    </ligand>
</feature>
<keyword evidence="5" id="KW-0664">Pyridoxine biosynthesis</keyword>
<dbReference type="InterPro" id="IPR011576">
    <property type="entry name" value="Pyridox_Oxase_N"/>
</dbReference>
<dbReference type="GO" id="GO:0010181">
    <property type="term" value="F:FMN binding"/>
    <property type="evidence" value="ECO:0007669"/>
    <property type="project" value="InterPro"/>
</dbReference>
<dbReference type="GO" id="GO:0004733">
    <property type="term" value="F:pyridoxamine phosphate oxidase activity"/>
    <property type="evidence" value="ECO:0007669"/>
    <property type="project" value="UniProtKB-EC"/>
</dbReference>
<feature type="binding site" evidence="6">
    <location>
        <begin position="142"/>
        <end position="143"/>
    </location>
    <ligand>
        <name>FMN</name>
        <dbReference type="ChEBI" id="CHEBI:58210"/>
    </ligand>
</feature>
<evidence type="ECO:0000256" key="6">
    <source>
        <dbReference type="PIRSR" id="PIRSR000190-2"/>
    </source>
</evidence>
<evidence type="ECO:0000256" key="5">
    <source>
        <dbReference type="ARBA" id="ARBA00023096"/>
    </source>
</evidence>
<dbReference type="Pfam" id="PF01243">
    <property type="entry name" value="PNPOx_N"/>
    <property type="match status" value="1"/>
</dbReference>
<evidence type="ECO:0000256" key="4">
    <source>
        <dbReference type="ARBA" id="ARBA00023002"/>
    </source>
</evidence>
<dbReference type="GO" id="GO:0008615">
    <property type="term" value="P:pyridoxine biosynthetic process"/>
    <property type="evidence" value="ECO:0007669"/>
    <property type="project" value="UniProtKB-KW"/>
</dbReference>
<evidence type="ECO:0000313" key="10">
    <source>
        <dbReference type="Proteomes" id="UP000315434"/>
    </source>
</evidence>
<feature type="domain" description="Pyridoxine 5'-phosphate oxidase dimerisation C-terminal" evidence="8">
    <location>
        <begin position="174"/>
        <end position="216"/>
    </location>
</feature>
<evidence type="ECO:0000256" key="3">
    <source>
        <dbReference type="ARBA" id="ARBA00022643"/>
    </source>
</evidence>
<feature type="binding site" evidence="6">
    <location>
        <position position="187"/>
    </location>
    <ligand>
        <name>FMN</name>
        <dbReference type="ChEBI" id="CHEBI:58210"/>
    </ligand>
</feature>
<evidence type="ECO:0000259" key="7">
    <source>
        <dbReference type="Pfam" id="PF01243"/>
    </source>
</evidence>
<feature type="binding site" evidence="6">
    <location>
        <begin position="63"/>
        <end position="68"/>
    </location>
    <ligand>
        <name>FMN</name>
        <dbReference type="ChEBI" id="CHEBI:58210"/>
    </ligand>
</feature>
<organism evidence="9 10">
    <name type="scientific">Rhizobium rhizogenes</name>
    <name type="common">Agrobacterium rhizogenes</name>
    <dbReference type="NCBI Taxonomy" id="359"/>
    <lineage>
        <taxon>Bacteria</taxon>
        <taxon>Pseudomonadati</taxon>
        <taxon>Pseudomonadota</taxon>
        <taxon>Alphaproteobacteria</taxon>
        <taxon>Hyphomicrobiales</taxon>
        <taxon>Rhizobiaceae</taxon>
        <taxon>Rhizobium/Agrobacterium group</taxon>
        <taxon>Rhizobium</taxon>
    </lineage>
</organism>
<feature type="domain" description="Pyridoxamine 5'-phosphate oxidase N-terminal" evidence="7">
    <location>
        <begin position="35"/>
        <end position="159"/>
    </location>
</feature>
<dbReference type="NCBIfam" id="NF004231">
    <property type="entry name" value="PRK05679.1"/>
    <property type="match status" value="1"/>
</dbReference>
<reference evidence="9 10" key="1">
    <citation type="journal article" date="2019" name="Appl. Microbiol. Biotechnol.">
        <title>Differential efficiency of wild type rhizogenic strains for rol gene transformation of plants.</title>
        <authorList>
            <person name="Desmet S."/>
            <person name="De Keyser E."/>
            <person name="Van Vaerenbergh J."/>
            <person name="Baeyen S."/>
            <person name="Van Huylenbroeck J."/>
            <person name="Geelen D."/>
            <person name="Dhooghe E."/>
        </authorList>
    </citation>
    <scope>NUCLEOTIDE SEQUENCE [LARGE SCALE GENOMIC DNA]</scope>
    <source>
        <strain evidence="9 10">GBBC3284</strain>
    </source>
</reference>
<evidence type="ECO:0000259" key="8">
    <source>
        <dbReference type="Pfam" id="PF10590"/>
    </source>
</evidence>
<dbReference type="SUPFAM" id="SSF50475">
    <property type="entry name" value="FMN-binding split barrel"/>
    <property type="match status" value="1"/>
</dbReference>
<sequence>MKDRLRQIPSLKAPLPECDPLALPDTPQDAFALWLHDALNAGIREPHAMTLSTVDENGWPDARMLILKNLDKRGWHFAVKAESPKGRQIENRSHVALTFYWSALGRQVRLRGPAIMLSDSECAEDFLDRPVSSRASAIASRQSEILEAGEGLESRMAEAQALIAANPDYVSPGWRVYAVAPVVAEFWQGASDRNHKRLRYVLSGDSATWDRSLLWP</sequence>
<feature type="binding site" evidence="6">
    <location>
        <position position="197"/>
    </location>
    <ligand>
        <name>FMN</name>
        <dbReference type="ChEBI" id="CHEBI:58210"/>
    </ligand>
</feature>
<comment type="cofactor">
    <cofactor evidence="6">
        <name>FMN</name>
        <dbReference type="ChEBI" id="CHEBI:58210"/>
    </cofactor>
    <text evidence="6">Binds 1 FMN per subunit.</text>
</comment>
<accession>A0A546XB52</accession>
<protein>
    <submittedName>
        <fullName evidence="9">Pyridoxamine 5'-phosphate oxidase</fullName>
        <ecNumber evidence="9">1.4.3.5</ecNumber>
    </submittedName>
</protein>
<dbReference type="EC" id="1.4.3.5" evidence="9"/>
<evidence type="ECO:0000313" key="9">
    <source>
        <dbReference type="EMBL" id="TRA97982.1"/>
    </source>
</evidence>
<dbReference type="Proteomes" id="UP000315434">
    <property type="component" value="Unassembled WGS sequence"/>
</dbReference>
<dbReference type="EMBL" id="SGNY01000009">
    <property type="protein sequence ID" value="TRA97982.1"/>
    <property type="molecule type" value="Genomic_DNA"/>
</dbReference>
<dbReference type="OrthoDB" id="9780392at2"/>
<evidence type="ECO:0000256" key="1">
    <source>
        <dbReference type="ARBA" id="ARBA00007301"/>
    </source>
</evidence>
<name>A0A546XB52_RHIRH</name>
<feature type="binding site" evidence="6">
    <location>
        <position position="85"/>
    </location>
    <ligand>
        <name>FMN</name>
        <dbReference type="ChEBI" id="CHEBI:58210"/>
    </ligand>
</feature>
<dbReference type="PANTHER" id="PTHR10851:SF0">
    <property type="entry name" value="PYRIDOXINE-5'-PHOSPHATE OXIDASE"/>
    <property type="match status" value="1"/>
</dbReference>
<keyword evidence="3 6" id="KW-0288">FMN</keyword>
<dbReference type="InterPro" id="IPR000659">
    <property type="entry name" value="Pyridox_Oxase"/>
</dbReference>
<dbReference type="AlphaFoldDB" id="A0A546XB52"/>
<comment type="caution">
    <text evidence="9">The sequence shown here is derived from an EMBL/GenBank/DDBJ whole genome shotgun (WGS) entry which is preliminary data.</text>
</comment>
<dbReference type="Pfam" id="PF10590">
    <property type="entry name" value="PNP_phzG_C"/>
    <property type="match status" value="1"/>
</dbReference>
<dbReference type="PANTHER" id="PTHR10851">
    <property type="entry name" value="PYRIDOXINE-5-PHOSPHATE OXIDASE"/>
    <property type="match status" value="1"/>
</dbReference>
<gene>
    <name evidence="9" type="primary">pdxH</name>
    <name evidence="9" type="ORF">EXN68_22400</name>
</gene>
<dbReference type="InterPro" id="IPR012349">
    <property type="entry name" value="Split_barrel_FMN-bd"/>
</dbReference>
<proteinExistence type="inferred from homology"/>
<comment type="similarity">
    <text evidence="1">Belongs to the pyridoxamine 5'-phosphate oxidase family.</text>
</comment>
<dbReference type="InterPro" id="IPR019576">
    <property type="entry name" value="Pyridoxamine_oxidase_dimer_C"/>
</dbReference>
<keyword evidence="2" id="KW-0285">Flavoprotein</keyword>
<evidence type="ECO:0000256" key="2">
    <source>
        <dbReference type="ARBA" id="ARBA00022630"/>
    </source>
</evidence>